<dbReference type="PROSITE" id="PS51000">
    <property type="entry name" value="HTH_DEOR_2"/>
    <property type="match status" value="1"/>
</dbReference>
<evidence type="ECO:0000313" key="5">
    <source>
        <dbReference type="EMBL" id="EDY32205.1"/>
    </source>
</evidence>
<dbReference type="PROSITE" id="PS51094">
    <property type="entry name" value="PTS_EIIA_TYPE_2"/>
    <property type="match status" value="1"/>
</dbReference>
<proteinExistence type="predicted"/>
<dbReference type="SUPFAM" id="SSF46785">
    <property type="entry name" value="Winged helix' DNA-binding domain"/>
    <property type="match status" value="1"/>
</dbReference>
<dbReference type="eggNOG" id="COG1762">
    <property type="taxonomic scope" value="Bacteria"/>
</dbReference>
<feature type="domain" description="PTS EIIA type-2" evidence="4">
    <location>
        <begin position="335"/>
        <end position="478"/>
    </location>
</feature>
<dbReference type="InterPro" id="IPR036634">
    <property type="entry name" value="PRD_sf"/>
</dbReference>
<reference evidence="5 6" key="2">
    <citation type="submission" date="2008-08" db="EMBL/GenBank/DDBJ databases">
        <authorList>
            <person name="Fulton L."/>
            <person name="Clifton S."/>
            <person name="Fulton B."/>
            <person name="Xu J."/>
            <person name="Minx P."/>
            <person name="Pepin K.H."/>
            <person name="Johnson M."/>
            <person name="Bhonagiri V."/>
            <person name="Nash W.E."/>
            <person name="Mardis E.R."/>
            <person name="Wilson R.K."/>
        </authorList>
    </citation>
    <scope>NUCLEOTIDE SEQUENCE [LARGE SCALE GENOMIC DNA]</scope>
    <source>
        <strain evidence="5 6">ATCC 29176</strain>
    </source>
</reference>
<dbReference type="EMBL" id="ABOU02000046">
    <property type="protein sequence ID" value="EDY32205.1"/>
    <property type="molecule type" value="Genomic_DNA"/>
</dbReference>
<comment type="caution">
    <text evidence="5">The sequence shown here is derived from an EMBL/GenBank/DDBJ whole genome shotgun (WGS) entry which is preliminary data.</text>
</comment>
<dbReference type="PANTHER" id="PTHR30185">
    <property type="entry name" value="CRYPTIC BETA-GLUCOSIDE BGL OPERON ANTITERMINATOR"/>
    <property type="match status" value="1"/>
</dbReference>
<dbReference type="InterPro" id="IPR016152">
    <property type="entry name" value="PTrfase/Anion_transptr"/>
</dbReference>
<evidence type="ECO:0000256" key="1">
    <source>
        <dbReference type="ARBA" id="ARBA00023015"/>
    </source>
</evidence>
<dbReference type="InterPro" id="IPR002178">
    <property type="entry name" value="PTS_EIIA_type-2_dom"/>
</dbReference>
<dbReference type="HOGENOM" id="CLU_013442_1_1_9"/>
<dbReference type="Pfam" id="PF00359">
    <property type="entry name" value="PTS_EIIA_2"/>
    <property type="match status" value="1"/>
</dbReference>
<dbReference type="AlphaFoldDB" id="B5CR43"/>
<dbReference type="Gene3D" id="3.40.930.10">
    <property type="entry name" value="Mannitol-specific EII, Chain A"/>
    <property type="match status" value="1"/>
</dbReference>
<dbReference type="InterPro" id="IPR007737">
    <property type="entry name" value="Mga_HTH"/>
</dbReference>
<dbReference type="GO" id="GO:0003700">
    <property type="term" value="F:DNA-binding transcription factor activity"/>
    <property type="evidence" value="ECO:0007669"/>
    <property type="project" value="InterPro"/>
</dbReference>
<dbReference type="InterPro" id="IPR013196">
    <property type="entry name" value="HTH_11"/>
</dbReference>
<evidence type="ECO:0000256" key="2">
    <source>
        <dbReference type="ARBA" id="ARBA00023163"/>
    </source>
</evidence>
<keyword evidence="2" id="KW-0804">Transcription</keyword>
<protein>
    <submittedName>
        <fullName evidence="5">HTH domain protein</fullName>
    </submittedName>
</protein>
<dbReference type="Gene3D" id="1.10.10.10">
    <property type="entry name" value="Winged helix-like DNA-binding domain superfamily/Winged helix DNA-binding domain"/>
    <property type="match status" value="2"/>
</dbReference>
<evidence type="ECO:0000259" key="4">
    <source>
        <dbReference type="PROSITE" id="PS51094"/>
    </source>
</evidence>
<feature type="domain" description="HTH deoR-type" evidence="3">
    <location>
        <begin position="5"/>
        <end position="65"/>
    </location>
</feature>
<dbReference type="InterPro" id="IPR001034">
    <property type="entry name" value="DeoR_HTH"/>
</dbReference>
<dbReference type="eggNOG" id="COG3711">
    <property type="taxonomic scope" value="Bacteria"/>
</dbReference>
<dbReference type="Pfam" id="PF08279">
    <property type="entry name" value="HTH_11"/>
    <property type="match status" value="1"/>
</dbReference>
<dbReference type="Pfam" id="PF05043">
    <property type="entry name" value="Mga"/>
    <property type="match status" value="1"/>
</dbReference>
<dbReference type="RefSeq" id="WP_005611898.1">
    <property type="nucleotide sequence ID" value="NZ_CP102292.1"/>
</dbReference>
<dbReference type="SUPFAM" id="SSF55804">
    <property type="entry name" value="Phoshotransferase/anion transport protein"/>
    <property type="match status" value="1"/>
</dbReference>
<evidence type="ECO:0000259" key="3">
    <source>
        <dbReference type="PROSITE" id="PS51000"/>
    </source>
</evidence>
<organism evidence="5 6">
    <name type="scientific">[Ruminococcus] lactaris ATCC 29176</name>
    <dbReference type="NCBI Taxonomy" id="471875"/>
    <lineage>
        <taxon>Bacteria</taxon>
        <taxon>Bacillati</taxon>
        <taxon>Bacillota</taxon>
        <taxon>Clostridia</taxon>
        <taxon>Lachnospirales</taxon>
        <taxon>Lachnospiraceae</taxon>
        <taxon>Mediterraneibacter</taxon>
    </lineage>
</organism>
<dbReference type="SUPFAM" id="SSF63520">
    <property type="entry name" value="PTS-regulatory domain, PRD"/>
    <property type="match status" value="1"/>
</dbReference>
<dbReference type="PANTHER" id="PTHR30185:SF18">
    <property type="entry name" value="TRANSCRIPTIONAL REGULATOR MTLR"/>
    <property type="match status" value="1"/>
</dbReference>
<accession>B5CR43</accession>
<reference evidence="5 6" key="1">
    <citation type="submission" date="2008-08" db="EMBL/GenBank/DDBJ databases">
        <title>Draft genome sequence of Ruminococcus lactaris ATCC 29176.</title>
        <authorList>
            <person name="Sudarsanam P."/>
            <person name="Ley R."/>
            <person name="Guruge J."/>
            <person name="Turnbaugh P.J."/>
            <person name="Mahowald M."/>
            <person name="Liep D."/>
            <person name="Gordon J."/>
        </authorList>
    </citation>
    <scope>NUCLEOTIDE SEQUENCE [LARGE SCALE GENOMIC DNA]</scope>
    <source>
        <strain evidence="5 6">ATCC 29176</strain>
    </source>
</reference>
<name>B5CR43_9FIRM</name>
<dbReference type="Proteomes" id="UP000003254">
    <property type="component" value="Unassembled WGS sequence"/>
</dbReference>
<dbReference type="GeneID" id="77334559"/>
<keyword evidence="1" id="KW-0805">Transcription regulation</keyword>
<dbReference type="InterPro" id="IPR036390">
    <property type="entry name" value="WH_DNA-bd_sf"/>
</dbReference>
<gene>
    <name evidence="5" type="ORF">RUMLAC_01943</name>
</gene>
<keyword evidence="6" id="KW-1185">Reference proteome</keyword>
<dbReference type="InterPro" id="IPR050661">
    <property type="entry name" value="BglG_antiterminators"/>
</dbReference>
<sequence>MKTVKKRTVSIIHELIGNEELMTLSELAEKFEVSQRTIRNDLKLINELLKEMDLGKIRLVGGRIICPSSFGQVLKAVPKDDLYTYKLSQEERIEIAASFLINTVEYITMSVIADNLVVSRSTVINDLSKIKAYIGQGNLKVLSHPNKGLRVEGKESDKRLFLMNIKGNGVEKEQKDIVESIVLKQLNLRTDSWQKIREILYEAVYLDQSRLREDSFEKIVLYLGIMIHRNQQGSYIEIQKRQPNSKYRMAQNILIQIAKEYFISHKEDEVQFLSELLICEKFSGYVSEKNEMKEQLDSAIYEAEILLKKSRRIVKGYFSQSAEIWEHYDTVELHHFLPASHIQLGVECQDWKEIVENMGRWMYERGYVEKRYVASMIENTEKNGPYIVVLPGFAIPHDGQGKGSIISGMYLVSLRRPIPFGVEKFDPVEFVCCFSAVDLKVHMKAFFSLISMFRNNTFKRKLRECKTSQDAAHLIEEYEFE</sequence>
<evidence type="ECO:0000313" key="6">
    <source>
        <dbReference type="Proteomes" id="UP000003254"/>
    </source>
</evidence>
<dbReference type="InterPro" id="IPR036388">
    <property type="entry name" value="WH-like_DNA-bd_sf"/>
</dbReference>